<reference evidence="6" key="2">
    <citation type="journal article" date="2022" name="Microbiol. Resour. Announc.">
        <title>Metagenome Sequencing to Explore Phylogenomics of Terrestrial Cyanobacteria.</title>
        <authorList>
            <person name="Ward R.D."/>
            <person name="Stajich J.E."/>
            <person name="Johansen J.R."/>
            <person name="Huntemann M."/>
            <person name="Clum A."/>
            <person name="Foster B."/>
            <person name="Foster B."/>
            <person name="Roux S."/>
            <person name="Palaniappan K."/>
            <person name="Varghese N."/>
            <person name="Mukherjee S."/>
            <person name="Reddy T.B.K."/>
            <person name="Daum C."/>
            <person name="Copeland A."/>
            <person name="Chen I.A."/>
            <person name="Ivanova N.N."/>
            <person name="Kyrpides N.C."/>
            <person name="Shapiro N."/>
            <person name="Eloe-Fadrosh E.A."/>
            <person name="Pietrasiak N."/>
        </authorList>
    </citation>
    <scope>NUCLEOTIDE SEQUENCE</scope>
    <source>
        <strain evidence="6">UHER 2000/2452</strain>
    </source>
</reference>
<dbReference type="InterPro" id="IPR014284">
    <property type="entry name" value="RNA_pol_sigma-70_dom"/>
</dbReference>
<evidence type="ECO:0000256" key="2">
    <source>
        <dbReference type="ARBA" id="ARBA00023082"/>
    </source>
</evidence>
<dbReference type="EMBL" id="JAHHHD010000066">
    <property type="protein sequence ID" value="MBW4662278.1"/>
    <property type="molecule type" value="Genomic_DNA"/>
</dbReference>
<organism evidence="6 7">
    <name type="scientific">Drouetiella hepatica Uher 2000/2452</name>
    <dbReference type="NCBI Taxonomy" id="904376"/>
    <lineage>
        <taxon>Bacteria</taxon>
        <taxon>Bacillati</taxon>
        <taxon>Cyanobacteriota</taxon>
        <taxon>Cyanophyceae</taxon>
        <taxon>Oculatellales</taxon>
        <taxon>Oculatellaceae</taxon>
        <taxon>Drouetiella</taxon>
    </lineage>
</organism>
<keyword evidence="3" id="KW-0238">DNA-binding</keyword>
<comment type="caution">
    <text evidence="6">The sequence shown here is derived from an EMBL/GenBank/DDBJ whole genome shotgun (WGS) entry which is preliminary data.</text>
</comment>
<dbReference type="InterPro" id="IPR007630">
    <property type="entry name" value="RNA_pol_sigma70_r4"/>
</dbReference>
<dbReference type="PANTHER" id="PTHR30385:SF7">
    <property type="entry name" value="RNA POLYMERASE SIGMA FACTOR FLIA"/>
    <property type="match status" value="1"/>
</dbReference>
<dbReference type="GO" id="GO:0006352">
    <property type="term" value="P:DNA-templated transcription initiation"/>
    <property type="evidence" value="ECO:0007669"/>
    <property type="project" value="InterPro"/>
</dbReference>
<dbReference type="GO" id="GO:0003677">
    <property type="term" value="F:DNA binding"/>
    <property type="evidence" value="ECO:0007669"/>
    <property type="project" value="UniProtKB-KW"/>
</dbReference>
<feature type="domain" description="RNA polymerase sigma-70 region 4" evidence="5">
    <location>
        <begin position="305"/>
        <end position="350"/>
    </location>
</feature>
<protein>
    <submittedName>
        <fullName evidence="6">Sigma-70 family RNA polymerase sigma factor</fullName>
    </submittedName>
</protein>
<keyword evidence="1" id="KW-0805">Transcription regulation</keyword>
<keyword evidence="2" id="KW-0731">Sigma factor</keyword>
<dbReference type="Proteomes" id="UP000757435">
    <property type="component" value="Unassembled WGS sequence"/>
</dbReference>
<evidence type="ECO:0000256" key="1">
    <source>
        <dbReference type="ARBA" id="ARBA00023015"/>
    </source>
</evidence>
<evidence type="ECO:0000259" key="5">
    <source>
        <dbReference type="Pfam" id="PF04545"/>
    </source>
</evidence>
<dbReference type="SUPFAM" id="SSF88659">
    <property type="entry name" value="Sigma3 and sigma4 domains of RNA polymerase sigma factors"/>
    <property type="match status" value="1"/>
</dbReference>
<reference evidence="6" key="1">
    <citation type="submission" date="2021-05" db="EMBL/GenBank/DDBJ databases">
        <authorList>
            <person name="Pietrasiak N."/>
            <person name="Ward R."/>
            <person name="Stajich J.E."/>
            <person name="Kurbessoian T."/>
        </authorList>
    </citation>
    <scope>NUCLEOTIDE SEQUENCE</scope>
    <source>
        <strain evidence="6">UHER 2000/2452</strain>
    </source>
</reference>
<dbReference type="GO" id="GO:0016987">
    <property type="term" value="F:sigma factor activity"/>
    <property type="evidence" value="ECO:0007669"/>
    <property type="project" value="UniProtKB-KW"/>
</dbReference>
<dbReference type="Pfam" id="PF04545">
    <property type="entry name" value="Sigma70_r4"/>
    <property type="match status" value="1"/>
</dbReference>
<sequence length="396" mass="45581">MRHRQDITELFSTFLQFETDIITRWTTDAKLRRSFQGVFAQSPDPSELVWTIYWHRIWDQTRSESAHNLASLHLSAYLQESCYWAAYRTFNKFSGSQFTLLDYFQIAIAEVSTVLRGFRNDRGASLRTYAEMVFQSILRDGLRQRQAADLCTDWTLLRKISKKRLIESLQHAGLSAMAMTQYKLAWTCFKTLYVPASSTERLPKPDLALWQAVARLYNEELNPGSPPITARELEQWLSRCAVWVRSYLYPSVASLNVSSVDENTSEIQDRVAADIDTPLGALIDREEIMQRQSQYTRITQVLEGAIAELDAQTQMILQLYYQKHYTQQQIMKQLALGQATVSRRLSKAREFLLTALVQWSQAELNNLPTPTLIGSMSTGLEEWLCARYSQTAVNPT</sequence>
<proteinExistence type="predicted"/>
<name>A0A951QGM9_9CYAN</name>
<keyword evidence="4" id="KW-0804">Transcription</keyword>
<evidence type="ECO:0000313" key="7">
    <source>
        <dbReference type="Proteomes" id="UP000757435"/>
    </source>
</evidence>
<evidence type="ECO:0000256" key="3">
    <source>
        <dbReference type="ARBA" id="ARBA00023125"/>
    </source>
</evidence>
<dbReference type="AlphaFoldDB" id="A0A951QGM9"/>
<evidence type="ECO:0000256" key="4">
    <source>
        <dbReference type="ARBA" id="ARBA00023163"/>
    </source>
</evidence>
<gene>
    <name evidence="6" type="ORF">KME15_26800</name>
</gene>
<dbReference type="NCBIfam" id="TIGR02937">
    <property type="entry name" value="sigma70-ECF"/>
    <property type="match status" value="1"/>
</dbReference>
<evidence type="ECO:0000313" key="6">
    <source>
        <dbReference type="EMBL" id="MBW4662278.1"/>
    </source>
</evidence>
<dbReference type="PANTHER" id="PTHR30385">
    <property type="entry name" value="SIGMA FACTOR F FLAGELLAR"/>
    <property type="match status" value="1"/>
</dbReference>
<accession>A0A951QGM9</accession>
<dbReference type="InterPro" id="IPR013324">
    <property type="entry name" value="RNA_pol_sigma_r3/r4-like"/>
</dbReference>
<dbReference type="Gene3D" id="1.10.10.60">
    <property type="entry name" value="Homeodomain-like"/>
    <property type="match status" value="1"/>
</dbReference>